<evidence type="ECO:0000313" key="1">
    <source>
        <dbReference type="EMBL" id="RJF90616.1"/>
    </source>
</evidence>
<organism evidence="1 2">
    <name type="scientific">Sphingomonas cavernae</name>
    <dbReference type="NCBI Taxonomy" id="2320861"/>
    <lineage>
        <taxon>Bacteria</taxon>
        <taxon>Pseudomonadati</taxon>
        <taxon>Pseudomonadota</taxon>
        <taxon>Alphaproteobacteria</taxon>
        <taxon>Sphingomonadales</taxon>
        <taxon>Sphingomonadaceae</taxon>
        <taxon>Sphingomonas</taxon>
    </lineage>
</organism>
<dbReference type="EMBL" id="QYUM01000003">
    <property type="protein sequence ID" value="RJF90616.1"/>
    <property type="molecule type" value="Genomic_DNA"/>
</dbReference>
<keyword evidence="2" id="KW-1185">Reference proteome</keyword>
<dbReference type="AlphaFoldDB" id="A0A418WKP7"/>
<evidence type="ECO:0000313" key="2">
    <source>
        <dbReference type="Proteomes" id="UP000286100"/>
    </source>
</evidence>
<dbReference type="Proteomes" id="UP000286100">
    <property type="component" value="Unassembled WGS sequence"/>
</dbReference>
<reference evidence="1 2" key="1">
    <citation type="submission" date="2018-09" db="EMBL/GenBank/DDBJ databases">
        <authorList>
            <person name="Zhu H."/>
        </authorList>
    </citation>
    <scope>NUCLEOTIDE SEQUENCE [LARGE SCALE GENOMIC DNA]</scope>
    <source>
        <strain evidence="1 2">K2R01-6</strain>
    </source>
</reference>
<sequence length="117" mass="12405">MEPAASASISFDLKGGISASADGPADIAVSRRRVTRDDSGRAASIRKVVVSAAVMRSVYRSNHSTPAQLAVAEIMAFIAHGEHSSFRPRGVCSSPAENADGKLLQCIKNYLAPHKKR</sequence>
<gene>
    <name evidence="1" type="ORF">D3876_10355</name>
</gene>
<comment type="caution">
    <text evidence="1">The sequence shown here is derived from an EMBL/GenBank/DDBJ whole genome shotgun (WGS) entry which is preliminary data.</text>
</comment>
<accession>A0A418WKP7</accession>
<protein>
    <submittedName>
        <fullName evidence="1">Uncharacterized protein</fullName>
    </submittedName>
</protein>
<dbReference type="RefSeq" id="WP_119761957.1">
    <property type="nucleotide sequence ID" value="NZ_QYUM01000003.1"/>
</dbReference>
<proteinExistence type="predicted"/>
<name>A0A418WKP7_9SPHN</name>